<evidence type="ECO:0000256" key="5">
    <source>
        <dbReference type="ARBA" id="ARBA00022741"/>
    </source>
</evidence>
<dbReference type="STRING" id="1537102.L0B379"/>
<keyword evidence="5" id="KW-0547">Nucleotide-binding</keyword>
<name>L0B379_THEEQ</name>
<keyword evidence="6" id="KW-0460">Magnesium</keyword>
<feature type="domain" description="EngB-type G" evidence="10">
    <location>
        <begin position="174"/>
        <end position="357"/>
    </location>
</feature>
<gene>
    <name evidence="11" type="ORF">BEWA_009880</name>
</gene>
<dbReference type="EMBL" id="CP001670">
    <property type="protein sequence ID" value="AFZ81574.1"/>
    <property type="molecule type" value="Genomic_DNA"/>
</dbReference>
<dbReference type="PROSITE" id="PS51706">
    <property type="entry name" value="G_ENGB"/>
    <property type="match status" value="1"/>
</dbReference>
<proteinExistence type="inferred from homology"/>
<dbReference type="InterPro" id="IPR030393">
    <property type="entry name" value="G_ENGB_dom"/>
</dbReference>
<evidence type="ECO:0000256" key="9">
    <source>
        <dbReference type="ARBA" id="ARBA00023306"/>
    </source>
</evidence>
<organism evidence="11 12">
    <name type="scientific">Theileria equi strain WA</name>
    <dbReference type="NCBI Taxonomy" id="1537102"/>
    <lineage>
        <taxon>Eukaryota</taxon>
        <taxon>Sar</taxon>
        <taxon>Alveolata</taxon>
        <taxon>Apicomplexa</taxon>
        <taxon>Aconoidasida</taxon>
        <taxon>Piroplasmida</taxon>
        <taxon>Theileriidae</taxon>
        <taxon>Theileria</taxon>
    </lineage>
</organism>
<dbReference type="GO" id="GO:0046872">
    <property type="term" value="F:metal ion binding"/>
    <property type="evidence" value="ECO:0007669"/>
    <property type="project" value="UniProtKB-KW"/>
</dbReference>
<dbReference type="NCBIfam" id="TIGR03598">
    <property type="entry name" value="GTPase_YsxC"/>
    <property type="match status" value="1"/>
</dbReference>
<evidence type="ECO:0000313" key="11">
    <source>
        <dbReference type="EMBL" id="AFZ81574.1"/>
    </source>
</evidence>
<dbReference type="PANTHER" id="PTHR11649">
    <property type="entry name" value="MSS1/TRME-RELATED GTP-BINDING PROTEIN"/>
    <property type="match status" value="1"/>
</dbReference>
<comment type="cofactor">
    <cofactor evidence="1">
        <name>Mg(2+)</name>
        <dbReference type="ChEBI" id="CHEBI:18420"/>
    </cofactor>
</comment>
<dbReference type="KEGG" id="beq:BEWA_009880"/>
<dbReference type="OrthoDB" id="391988at2759"/>
<keyword evidence="7" id="KW-0342">GTP-binding</keyword>
<evidence type="ECO:0000259" key="10">
    <source>
        <dbReference type="PROSITE" id="PS51706"/>
    </source>
</evidence>
<dbReference type="GeneID" id="15805426"/>
<dbReference type="CDD" id="cd01876">
    <property type="entry name" value="YihA_EngB"/>
    <property type="match status" value="1"/>
</dbReference>
<dbReference type="InterPro" id="IPR019987">
    <property type="entry name" value="GTP-bd_ribosome_bio_YsxC"/>
</dbReference>
<dbReference type="Gene3D" id="3.40.50.300">
    <property type="entry name" value="P-loop containing nucleotide triphosphate hydrolases"/>
    <property type="match status" value="1"/>
</dbReference>
<evidence type="ECO:0000313" key="12">
    <source>
        <dbReference type="Proteomes" id="UP000031512"/>
    </source>
</evidence>
<keyword evidence="3" id="KW-0132">Cell division</keyword>
<dbReference type="RefSeq" id="XP_004831240.1">
    <property type="nucleotide sequence ID" value="XM_004831183.1"/>
</dbReference>
<evidence type="ECO:0000256" key="1">
    <source>
        <dbReference type="ARBA" id="ARBA00001946"/>
    </source>
</evidence>
<dbReference type="Pfam" id="PF01926">
    <property type="entry name" value="MMR_HSR1"/>
    <property type="match status" value="1"/>
</dbReference>
<dbReference type="GO" id="GO:0051301">
    <property type="term" value="P:cell division"/>
    <property type="evidence" value="ECO:0007669"/>
    <property type="project" value="UniProtKB-KW"/>
</dbReference>
<dbReference type="PANTHER" id="PTHR11649:SF13">
    <property type="entry name" value="ENGB-TYPE G DOMAIN-CONTAINING PROTEIN"/>
    <property type="match status" value="1"/>
</dbReference>
<dbReference type="Proteomes" id="UP000031512">
    <property type="component" value="Chromosome 3"/>
</dbReference>
<keyword evidence="4" id="KW-0479">Metal-binding</keyword>
<keyword evidence="12" id="KW-1185">Reference proteome</keyword>
<protein>
    <recommendedName>
        <fullName evidence="10">EngB-type G domain-containing protein</fullName>
    </recommendedName>
</protein>
<dbReference type="VEuPathDB" id="PiroplasmaDB:BEWA_009880"/>
<dbReference type="GO" id="GO:0005525">
    <property type="term" value="F:GTP binding"/>
    <property type="evidence" value="ECO:0007669"/>
    <property type="project" value="UniProtKB-KW"/>
</dbReference>
<sequence>MRSSEVPFLFQRSHYFISLNASNKSSFSGPGAKVAERIKQQFGLNNDSEVRKLRKSLKKYRMQEERRLLKSRINVLKSEHCVVQGKGKTIGKLSECKNKNKQSGKLPNPFIQPLVQKPSSKHTPNAGLGIRLDIASDVYSGASILRDEDPSRRKIATLEFIGSYMHTDSLPSLRLPEICLVGRSNVGKSTFINTLMGYIKNKSRRCDMAYVSKTPGYTKSINIFKATDAKGIGILSLVDLPGYGFVKIKDKDTIKNMQGILRAYIKRRNELKLILFLVDGSIEPQDMDYEISEALKSMNRQHLLICTKMDKLSISKIPGQILAFKQFFNNPLPIPCSKSSGANLGTVWRLIFDACNDNFDLSKLEITDKFGDITPDYSTFVKAQSTISMKDLKKLVLKNYDVLPESAKTVDISTLDRQELLDLLKLAVERSHAILKRPPDLIELKKKLTK</sequence>
<evidence type="ECO:0000256" key="3">
    <source>
        <dbReference type="ARBA" id="ARBA00022618"/>
    </source>
</evidence>
<reference evidence="11 12" key="1">
    <citation type="journal article" date="2012" name="BMC Genomics">
        <title>Comparative genomic analysis and phylogenetic position of Theileria equi.</title>
        <authorList>
            <person name="Kappmeyer L.S."/>
            <person name="Thiagarajan M."/>
            <person name="Herndon D.R."/>
            <person name="Ramsay J.D."/>
            <person name="Caler E."/>
            <person name="Djikeng A."/>
            <person name="Gillespie J.J."/>
            <person name="Lau A.O."/>
            <person name="Roalson E.H."/>
            <person name="Silva J.C."/>
            <person name="Silva M.G."/>
            <person name="Suarez C.E."/>
            <person name="Ueti M.W."/>
            <person name="Nene V.M."/>
            <person name="Mealey R.H."/>
            <person name="Knowles D.P."/>
            <person name="Brayton K.A."/>
        </authorList>
    </citation>
    <scope>NUCLEOTIDE SEQUENCE [LARGE SCALE GENOMIC DNA]</scope>
    <source>
        <strain evidence="11 12">WA</strain>
    </source>
</reference>
<dbReference type="AlphaFoldDB" id="L0B379"/>
<evidence type="ECO:0000256" key="7">
    <source>
        <dbReference type="ARBA" id="ARBA00023134"/>
    </source>
</evidence>
<keyword evidence="8" id="KW-0717">Septation</keyword>
<evidence type="ECO:0000256" key="6">
    <source>
        <dbReference type="ARBA" id="ARBA00022842"/>
    </source>
</evidence>
<dbReference type="SUPFAM" id="SSF52540">
    <property type="entry name" value="P-loop containing nucleoside triphosphate hydrolases"/>
    <property type="match status" value="1"/>
</dbReference>
<dbReference type="InterPro" id="IPR027417">
    <property type="entry name" value="P-loop_NTPase"/>
</dbReference>
<accession>L0B379</accession>
<evidence type="ECO:0000256" key="4">
    <source>
        <dbReference type="ARBA" id="ARBA00022723"/>
    </source>
</evidence>
<evidence type="ECO:0000256" key="8">
    <source>
        <dbReference type="ARBA" id="ARBA00023210"/>
    </source>
</evidence>
<comment type="similarity">
    <text evidence="2">Belongs to the TRAFAC class TrmE-Era-EngA-EngB-Septin-like GTPase superfamily. EngB GTPase family.</text>
</comment>
<keyword evidence="9" id="KW-0131">Cell cycle</keyword>
<evidence type="ECO:0000256" key="2">
    <source>
        <dbReference type="ARBA" id="ARBA00009638"/>
    </source>
</evidence>
<dbReference type="InterPro" id="IPR006073">
    <property type="entry name" value="GTP-bd"/>
</dbReference>
<dbReference type="eggNOG" id="KOG2486">
    <property type="taxonomic scope" value="Eukaryota"/>
</dbReference>